<dbReference type="EMBL" id="CP003607">
    <property type="protein sequence ID" value="AFY84137.1"/>
    <property type="molecule type" value="Genomic_DNA"/>
</dbReference>
<reference evidence="1 2" key="1">
    <citation type="submission" date="2012-06" db="EMBL/GenBank/DDBJ databases">
        <title>Finished chromosome of genome of Oscillatoria acuminata PCC 6304.</title>
        <authorList>
            <consortium name="US DOE Joint Genome Institute"/>
            <person name="Gugger M."/>
            <person name="Coursin T."/>
            <person name="Rippka R."/>
            <person name="Tandeau De Marsac N."/>
            <person name="Huntemann M."/>
            <person name="Wei C.-L."/>
            <person name="Han J."/>
            <person name="Detter J.C."/>
            <person name="Han C."/>
            <person name="Tapia R."/>
            <person name="Davenport K."/>
            <person name="Daligault H."/>
            <person name="Erkkila T."/>
            <person name="Gu W."/>
            <person name="Munk A.C.C."/>
            <person name="Teshima H."/>
            <person name="Xu Y."/>
            <person name="Chain P."/>
            <person name="Chen A."/>
            <person name="Krypides N."/>
            <person name="Mavromatis K."/>
            <person name="Markowitz V."/>
            <person name="Szeto E."/>
            <person name="Ivanova N."/>
            <person name="Mikhailova N."/>
            <person name="Ovchinnikova G."/>
            <person name="Pagani I."/>
            <person name="Pati A."/>
            <person name="Goodwin L."/>
            <person name="Peters L."/>
            <person name="Pitluck S."/>
            <person name="Woyke T."/>
            <person name="Kerfeld C."/>
        </authorList>
    </citation>
    <scope>NUCLEOTIDE SEQUENCE [LARGE SCALE GENOMIC DNA]</scope>
    <source>
        <strain evidence="1 2">PCC 6304</strain>
    </source>
</reference>
<keyword evidence="2" id="KW-1185">Reference proteome</keyword>
<dbReference type="AlphaFoldDB" id="K9TMN7"/>
<dbReference type="KEGG" id="oac:Oscil6304_4624"/>
<dbReference type="InParanoid" id="K9TMN7"/>
<proteinExistence type="predicted"/>
<dbReference type="RefSeq" id="WP_015150756.1">
    <property type="nucleotide sequence ID" value="NC_019693.1"/>
</dbReference>
<dbReference type="Proteomes" id="UP000010367">
    <property type="component" value="Chromosome"/>
</dbReference>
<protein>
    <submittedName>
        <fullName evidence="1">Uncharacterized protein</fullName>
    </submittedName>
</protein>
<organism evidence="1 2">
    <name type="scientific">Oscillatoria acuminata PCC 6304</name>
    <dbReference type="NCBI Taxonomy" id="56110"/>
    <lineage>
        <taxon>Bacteria</taxon>
        <taxon>Bacillati</taxon>
        <taxon>Cyanobacteriota</taxon>
        <taxon>Cyanophyceae</taxon>
        <taxon>Oscillatoriophycideae</taxon>
        <taxon>Oscillatoriales</taxon>
        <taxon>Oscillatoriaceae</taxon>
        <taxon>Oscillatoria</taxon>
    </lineage>
</organism>
<evidence type="ECO:0000313" key="1">
    <source>
        <dbReference type="EMBL" id="AFY84137.1"/>
    </source>
</evidence>
<gene>
    <name evidence="1" type="ORF">Oscil6304_4624</name>
</gene>
<dbReference type="HOGENOM" id="CLU_2771879_0_0_3"/>
<name>K9TMN7_9CYAN</name>
<dbReference type="STRING" id="56110.Oscil6304_4624"/>
<sequence>MPSAKDLIDKINLHEDLKIWLIQELQKQGIECRETDFYDEKGDIEIVKDSDLTKALEVITRIKQQVETE</sequence>
<evidence type="ECO:0000313" key="2">
    <source>
        <dbReference type="Proteomes" id="UP000010367"/>
    </source>
</evidence>
<accession>K9TMN7</accession>